<dbReference type="AlphaFoldDB" id="A0A151IYU9"/>
<dbReference type="CDD" id="cd10442">
    <property type="entry name" value="GIY-YIG_PLEs"/>
    <property type="match status" value="1"/>
</dbReference>
<accession>A0A151IYU9</accession>
<dbReference type="Pfam" id="PF26215">
    <property type="entry name" value="HTH_animal"/>
    <property type="match status" value="1"/>
</dbReference>
<dbReference type="SUPFAM" id="SSF82771">
    <property type="entry name" value="GIY-YIG endonuclease"/>
    <property type="match status" value="1"/>
</dbReference>
<evidence type="ECO:0000259" key="1">
    <source>
        <dbReference type="Pfam" id="PF01541"/>
    </source>
</evidence>
<keyword evidence="4" id="KW-1185">Reference proteome</keyword>
<dbReference type="PANTHER" id="PTHR21301:SF10">
    <property type="entry name" value="REVERSE TRANSCRIPTASE DOMAIN-CONTAINING PROTEIN"/>
    <property type="match status" value="1"/>
</dbReference>
<feature type="domain" description="Helix-turn-helix" evidence="2">
    <location>
        <begin position="87"/>
        <end position="146"/>
    </location>
</feature>
<dbReference type="PANTHER" id="PTHR21301">
    <property type="entry name" value="REVERSE TRANSCRIPTASE"/>
    <property type="match status" value="1"/>
</dbReference>
<dbReference type="InterPro" id="IPR058912">
    <property type="entry name" value="HTH_animal"/>
</dbReference>
<dbReference type="InterPro" id="IPR000305">
    <property type="entry name" value="GIY-YIG_endonuc"/>
</dbReference>
<dbReference type="Pfam" id="PF01541">
    <property type="entry name" value="GIY-YIG"/>
    <property type="match status" value="1"/>
</dbReference>
<dbReference type="Proteomes" id="UP000078492">
    <property type="component" value="Unassembled WGS sequence"/>
</dbReference>
<evidence type="ECO:0000313" key="4">
    <source>
        <dbReference type="Proteomes" id="UP000078492"/>
    </source>
</evidence>
<protein>
    <submittedName>
        <fullName evidence="3">Uncharacterized protein</fullName>
    </submittedName>
</protein>
<name>A0A151IYU9_9HYME</name>
<reference evidence="3 4" key="1">
    <citation type="submission" date="2015-09" db="EMBL/GenBank/DDBJ databases">
        <title>Trachymyrmex cornetzi WGS genome.</title>
        <authorList>
            <person name="Nygaard S."/>
            <person name="Hu H."/>
            <person name="Boomsma J."/>
            <person name="Zhang G."/>
        </authorList>
    </citation>
    <scope>NUCLEOTIDE SEQUENCE [LARGE SCALE GENOMIC DNA]</scope>
    <source>
        <strain evidence="3">Tcor2-1</strain>
        <tissue evidence="3">Whole body</tissue>
    </source>
</reference>
<dbReference type="InterPro" id="IPR035901">
    <property type="entry name" value="GIY-YIG_endonuc_sf"/>
</dbReference>
<sequence>MEDLENDVLGRFNTEIPFYFRYVDDIATAIPNHLIDEFLKLFNSFHSRLQFTLENGGDRLNFLDVTIINMNGKLEFNLYHKTTFSGRYLSFLSLHPLSQKRGVLMSMVDRAFLLSHPKYHYNNFIFIIKIFLENDYPLKFIFDTINSRLGSLFKHKTLKQTDNSNNDEKITSWFTIPFLPYIYDKFKSIVKKDSNVRLSFFSLNKLDGIIKAQKDVLPHDSKKNVVYKINCKDCNASYVGQTGRKLKTRINEHKKDINKKSGNFSVVSEHKIEFDHDFDWENIKILDNERFFGKRCVSEMLNIKMQDNGINLKSDTEFLHHAYTSILNKFN</sequence>
<dbReference type="EMBL" id="KQ980736">
    <property type="protein sequence ID" value="KYN13741.1"/>
    <property type="molecule type" value="Genomic_DNA"/>
</dbReference>
<evidence type="ECO:0000259" key="2">
    <source>
        <dbReference type="Pfam" id="PF26215"/>
    </source>
</evidence>
<evidence type="ECO:0000313" key="3">
    <source>
        <dbReference type="EMBL" id="KYN13741.1"/>
    </source>
</evidence>
<gene>
    <name evidence="3" type="ORF">ALC57_14064</name>
</gene>
<organism evidence="3 4">
    <name type="scientific">Trachymyrmex cornetzi</name>
    <dbReference type="NCBI Taxonomy" id="471704"/>
    <lineage>
        <taxon>Eukaryota</taxon>
        <taxon>Metazoa</taxon>
        <taxon>Ecdysozoa</taxon>
        <taxon>Arthropoda</taxon>
        <taxon>Hexapoda</taxon>
        <taxon>Insecta</taxon>
        <taxon>Pterygota</taxon>
        <taxon>Neoptera</taxon>
        <taxon>Endopterygota</taxon>
        <taxon>Hymenoptera</taxon>
        <taxon>Apocrita</taxon>
        <taxon>Aculeata</taxon>
        <taxon>Formicoidea</taxon>
        <taxon>Formicidae</taxon>
        <taxon>Myrmicinae</taxon>
        <taxon>Trachymyrmex</taxon>
    </lineage>
</organism>
<proteinExistence type="predicted"/>
<dbReference type="STRING" id="471704.A0A151IYU9"/>
<dbReference type="Gene3D" id="3.40.1440.10">
    <property type="entry name" value="GIY-YIG endonuclease"/>
    <property type="match status" value="1"/>
</dbReference>
<feature type="domain" description="GIY-YIG" evidence="1">
    <location>
        <begin position="224"/>
        <end position="265"/>
    </location>
</feature>